<accession>M2QG60</accession>
<evidence type="ECO:0000313" key="4">
    <source>
        <dbReference type="Proteomes" id="UP000016930"/>
    </source>
</evidence>
<keyword evidence="2" id="KW-0472">Membrane</keyword>
<dbReference type="OrthoDB" id="9451547at2759"/>
<dbReference type="PANTHER" id="PTHR35043:SF8">
    <property type="entry name" value="DUF4220 DOMAIN-CONTAINING PROTEIN"/>
    <property type="match status" value="1"/>
</dbReference>
<organism evidence="3 4">
    <name type="scientific">Ceriporiopsis subvermispora (strain B)</name>
    <name type="common">White-rot fungus</name>
    <name type="synonym">Gelatoporia subvermispora</name>
    <dbReference type="NCBI Taxonomy" id="914234"/>
    <lineage>
        <taxon>Eukaryota</taxon>
        <taxon>Fungi</taxon>
        <taxon>Dikarya</taxon>
        <taxon>Basidiomycota</taxon>
        <taxon>Agaricomycotina</taxon>
        <taxon>Agaricomycetes</taxon>
        <taxon>Polyporales</taxon>
        <taxon>Gelatoporiaceae</taxon>
        <taxon>Gelatoporia</taxon>
    </lineage>
</organism>
<feature type="transmembrane region" description="Helical" evidence="2">
    <location>
        <begin position="433"/>
        <end position="450"/>
    </location>
</feature>
<proteinExistence type="predicted"/>
<feature type="region of interest" description="Disordered" evidence="1">
    <location>
        <begin position="261"/>
        <end position="287"/>
    </location>
</feature>
<keyword evidence="2" id="KW-0812">Transmembrane</keyword>
<dbReference type="STRING" id="914234.M2QG60"/>
<keyword evidence="4" id="KW-1185">Reference proteome</keyword>
<dbReference type="AlphaFoldDB" id="M2QG60"/>
<dbReference type="Proteomes" id="UP000016930">
    <property type="component" value="Unassembled WGS sequence"/>
</dbReference>
<evidence type="ECO:0000256" key="2">
    <source>
        <dbReference type="SAM" id="Phobius"/>
    </source>
</evidence>
<feature type="transmembrane region" description="Helical" evidence="2">
    <location>
        <begin position="391"/>
        <end position="413"/>
    </location>
</feature>
<evidence type="ECO:0000256" key="1">
    <source>
        <dbReference type="SAM" id="MobiDB-lite"/>
    </source>
</evidence>
<reference evidence="3 4" key="1">
    <citation type="journal article" date="2012" name="Proc. Natl. Acad. Sci. U.S.A.">
        <title>Comparative genomics of Ceriporiopsis subvermispora and Phanerochaete chrysosporium provide insight into selective ligninolysis.</title>
        <authorList>
            <person name="Fernandez-Fueyo E."/>
            <person name="Ruiz-Duenas F.J."/>
            <person name="Ferreira P."/>
            <person name="Floudas D."/>
            <person name="Hibbett D.S."/>
            <person name="Canessa P."/>
            <person name="Larrondo L.F."/>
            <person name="James T.Y."/>
            <person name="Seelenfreund D."/>
            <person name="Lobos S."/>
            <person name="Polanco R."/>
            <person name="Tello M."/>
            <person name="Honda Y."/>
            <person name="Watanabe T."/>
            <person name="Watanabe T."/>
            <person name="Ryu J.S."/>
            <person name="Kubicek C.P."/>
            <person name="Schmoll M."/>
            <person name="Gaskell J."/>
            <person name="Hammel K.E."/>
            <person name="St John F.J."/>
            <person name="Vanden Wymelenberg A."/>
            <person name="Sabat G."/>
            <person name="Splinter BonDurant S."/>
            <person name="Syed K."/>
            <person name="Yadav J.S."/>
            <person name="Doddapaneni H."/>
            <person name="Subramanian V."/>
            <person name="Lavin J.L."/>
            <person name="Oguiza J.A."/>
            <person name="Perez G."/>
            <person name="Pisabarro A.G."/>
            <person name="Ramirez L."/>
            <person name="Santoyo F."/>
            <person name="Master E."/>
            <person name="Coutinho P.M."/>
            <person name="Henrissat B."/>
            <person name="Lombard V."/>
            <person name="Magnuson J.K."/>
            <person name="Kuees U."/>
            <person name="Hori C."/>
            <person name="Igarashi K."/>
            <person name="Samejima M."/>
            <person name="Held B.W."/>
            <person name="Barry K.W."/>
            <person name="LaButti K.M."/>
            <person name="Lapidus A."/>
            <person name="Lindquist E.A."/>
            <person name="Lucas S.M."/>
            <person name="Riley R."/>
            <person name="Salamov A.A."/>
            <person name="Hoffmeister D."/>
            <person name="Schwenk D."/>
            <person name="Hadar Y."/>
            <person name="Yarden O."/>
            <person name="de Vries R.P."/>
            <person name="Wiebenga A."/>
            <person name="Stenlid J."/>
            <person name="Eastwood D."/>
            <person name="Grigoriev I.V."/>
            <person name="Berka R.M."/>
            <person name="Blanchette R.A."/>
            <person name="Kersten P."/>
            <person name="Martinez A.T."/>
            <person name="Vicuna R."/>
            <person name="Cullen D."/>
        </authorList>
    </citation>
    <scope>NUCLEOTIDE SEQUENCE [LARGE SCALE GENOMIC DNA]</scope>
    <source>
        <strain evidence="3 4">B</strain>
    </source>
</reference>
<dbReference type="EMBL" id="KB445826">
    <property type="protein sequence ID" value="EMD31005.1"/>
    <property type="molecule type" value="Genomic_DNA"/>
</dbReference>
<name>M2QG60_CERS8</name>
<sequence>MNIQTEEFLFRKAVSALVTIAAPELMLVYAIGEFLDVKRDVQKCNAILSRWRRHQSAMPPKCPPQTTDLSYVSGLSLASPHAWQRFKGKLLRRLHILLDWPWPPRFDIEEEDDPPFQRKKWTIFEGFYAKMGGFVIVRRESNRKMVVSLETVTRLQIEGRITLVPRAELRDKSNGGRFSNLIALIQTVWFMLQCGVRVTHHRPLSILEFGTLGYVFTTITIHIFWMHKPKDIHTPTRIHLFRQPSPSKNVADTSSQDISLAENDKDNSERTPFLPPSKCSPSLHDTPSISMKKTSDLGLIGLGRQANEAHSDAKPFIHRSPFAWETTRPPSSCRDMPAHTLSGGDVETGSRFSEGVVDSFRTTIYVVMCLIFGCYHCLAWNATFPTHIERLLWRGASVLSALPTLSLLAGRHLSYHPYDPFFGIRVWQCTGDVLKMFAFALYIFARGFLLSEMFLSLRRMPDGVFETVKWTNFFPHI</sequence>
<dbReference type="PANTHER" id="PTHR35043">
    <property type="entry name" value="TRANSCRIPTION FACTOR DOMAIN-CONTAINING PROTEIN"/>
    <property type="match status" value="1"/>
</dbReference>
<protein>
    <submittedName>
        <fullName evidence="3">Uncharacterized protein</fullName>
    </submittedName>
</protein>
<keyword evidence="2" id="KW-1133">Transmembrane helix</keyword>
<evidence type="ECO:0000313" key="3">
    <source>
        <dbReference type="EMBL" id="EMD31005.1"/>
    </source>
</evidence>
<feature type="transmembrane region" description="Helical" evidence="2">
    <location>
        <begin position="364"/>
        <end position="384"/>
    </location>
</feature>
<dbReference type="HOGENOM" id="CLU_022883_5_2_1"/>
<gene>
    <name evidence="3" type="ORF">CERSUDRAFT_89570</name>
</gene>